<dbReference type="InterPro" id="IPR036812">
    <property type="entry name" value="NAD(P)_OxRdtase_dom_sf"/>
</dbReference>
<dbReference type="SUPFAM" id="SSF51430">
    <property type="entry name" value="NAD(P)-linked oxidoreductase"/>
    <property type="match status" value="1"/>
</dbReference>
<dbReference type="InterPro" id="IPR023210">
    <property type="entry name" value="NADP_OxRdtase_dom"/>
</dbReference>
<dbReference type="Pfam" id="PF00248">
    <property type="entry name" value="Aldo_ket_red"/>
    <property type="match status" value="1"/>
</dbReference>
<dbReference type="PANTHER" id="PTHR43364:SF4">
    <property type="entry name" value="NAD(P)-LINKED OXIDOREDUCTASE SUPERFAMILY PROTEIN"/>
    <property type="match status" value="1"/>
</dbReference>
<reference evidence="4 5" key="1">
    <citation type="submission" date="2023-08" db="EMBL/GenBank/DDBJ databases">
        <title>Black Yeasts Isolated from many extreme environments.</title>
        <authorList>
            <person name="Coleine C."/>
            <person name="Stajich J.E."/>
            <person name="Selbmann L."/>
        </authorList>
    </citation>
    <scope>NUCLEOTIDE SEQUENCE [LARGE SCALE GENOMIC DNA]</scope>
    <source>
        <strain evidence="4 5">CCFEE 5885</strain>
    </source>
</reference>
<dbReference type="Proteomes" id="UP001345013">
    <property type="component" value="Unassembled WGS sequence"/>
</dbReference>
<proteinExistence type="inferred from homology"/>
<evidence type="ECO:0000313" key="5">
    <source>
        <dbReference type="Proteomes" id="UP001345013"/>
    </source>
</evidence>
<dbReference type="PANTHER" id="PTHR43364">
    <property type="entry name" value="NADH-SPECIFIC METHYLGLYOXAL REDUCTASE-RELATED"/>
    <property type="match status" value="1"/>
</dbReference>
<evidence type="ECO:0000259" key="3">
    <source>
        <dbReference type="Pfam" id="PF00248"/>
    </source>
</evidence>
<dbReference type="InterPro" id="IPR050523">
    <property type="entry name" value="AKR_Detox_Biosynth"/>
</dbReference>
<dbReference type="CDD" id="cd19079">
    <property type="entry name" value="AKR_EcYajO-like"/>
    <property type="match status" value="1"/>
</dbReference>
<dbReference type="EMBL" id="JAVRRG010000074">
    <property type="protein sequence ID" value="KAK5089605.1"/>
    <property type="molecule type" value="Genomic_DNA"/>
</dbReference>
<accession>A0ABR0K790</accession>
<keyword evidence="1" id="KW-0560">Oxidoreductase</keyword>
<evidence type="ECO:0000256" key="2">
    <source>
        <dbReference type="ARBA" id="ARBA00038157"/>
    </source>
</evidence>
<dbReference type="Gene3D" id="3.20.20.100">
    <property type="entry name" value="NADP-dependent oxidoreductase domain"/>
    <property type="match status" value="1"/>
</dbReference>
<evidence type="ECO:0000256" key="1">
    <source>
        <dbReference type="ARBA" id="ARBA00023002"/>
    </source>
</evidence>
<comment type="caution">
    <text evidence="4">The sequence shown here is derived from an EMBL/GenBank/DDBJ whole genome shotgun (WGS) entry which is preliminary data.</text>
</comment>
<feature type="domain" description="NADP-dependent oxidoreductase" evidence="3">
    <location>
        <begin position="20"/>
        <end position="341"/>
    </location>
</feature>
<gene>
    <name evidence="4" type="ORF">LTR24_006066</name>
</gene>
<sequence length="350" mass="39782">MSGKKMQFVNLGETGMRVSRICVGCMSYGQPEYGQWKWTIPEDKALPLLNYCYEKNLNFYDTANIYSNGVSEEILGKAIKKYNWRRENIIVATKCFAAVGRGGEDASNWSPEERENNGYANSFGLSRKHIFDAVDASLKRLDLEYVDLFQIHRFDPKTPIKETMKALHDVVQSGKVRYIGASSMWAHQLLEMQYTARMNGWTEFVTMQSLHNAVYREEEKEMYPACAKFGMGQIPWSPVAMGFLTRPVESFNDTSRGGAMKEGMMGVPWSETDKKTNKRIEEIAKARGTSMAVVALAWSLSKPFISSPIVGLSSEKRVDEAIEAIHFQLSDEEVKSIDDFYEPKRHMGFS</sequence>
<comment type="similarity">
    <text evidence="2">Belongs to the aldo/keto reductase family. Aldo/keto reductase 2 subfamily.</text>
</comment>
<organism evidence="4 5">
    <name type="scientific">Lithohypha guttulata</name>
    <dbReference type="NCBI Taxonomy" id="1690604"/>
    <lineage>
        <taxon>Eukaryota</taxon>
        <taxon>Fungi</taxon>
        <taxon>Dikarya</taxon>
        <taxon>Ascomycota</taxon>
        <taxon>Pezizomycotina</taxon>
        <taxon>Eurotiomycetes</taxon>
        <taxon>Chaetothyriomycetidae</taxon>
        <taxon>Chaetothyriales</taxon>
        <taxon>Trichomeriaceae</taxon>
        <taxon>Lithohypha</taxon>
    </lineage>
</organism>
<keyword evidence="5" id="KW-1185">Reference proteome</keyword>
<evidence type="ECO:0000313" key="4">
    <source>
        <dbReference type="EMBL" id="KAK5089605.1"/>
    </source>
</evidence>
<name>A0ABR0K790_9EURO</name>
<protein>
    <recommendedName>
        <fullName evidence="3">NADP-dependent oxidoreductase domain-containing protein</fullName>
    </recommendedName>
</protein>